<name>A0ABR7LPA5_9ACTN</name>
<dbReference type="RefSeq" id="WP_187243508.1">
    <property type="nucleotide sequence ID" value="NZ_BAAAOK010000009.1"/>
</dbReference>
<reference evidence="2 3" key="1">
    <citation type="submission" date="2020-06" db="EMBL/GenBank/DDBJ databases">
        <title>Actinomadura xiongansis sp. nov., isolated from soil of Baiyangdian.</title>
        <authorList>
            <person name="Zhang X."/>
        </authorList>
    </citation>
    <scope>NUCLEOTIDE SEQUENCE [LARGE SCALE GENOMIC DNA]</scope>
    <source>
        <strain evidence="2 3">HBUM206468</strain>
    </source>
</reference>
<evidence type="ECO:0000256" key="1">
    <source>
        <dbReference type="SAM" id="Phobius"/>
    </source>
</evidence>
<organism evidence="2 3">
    <name type="scientific">Actinomadura alba</name>
    <dbReference type="NCBI Taxonomy" id="406431"/>
    <lineage>
        <taxon>Bacteria</taxon>
        <taxon>Bacillati</taxon>
        <taxon>Actinomycetota</taxon>
        <taxon>Actinomycetes</taxon>
        <taxon>Streptosporangiales</taxon>
        <taxon>Thermomonosporaceae</taxon>
        <taxon>Actinomadura</taxon>
    </lineage>
</organism>
<dbReference type="Proteomes" id="UP000805614">
    <property type="component" value="Unassembled WGS sequence"/>
</dbReference>
<evidence type="ECO:0000313" key="3">
    <source>
        <dbReference type="Proteomes" id="UP000805614"/>
    </source>
</evidence>
<evidence type="ECO:0000313" key="2">
    <source>
        <dbReference type="EMBL" id="MBC6466503.1"/>
    </source>
</evidence>
<dbReference type="EMBL" id="JABVEC010000008">
    <property type="protein sequence ID" value="MBC6466503.1"/>
    <property type="molecule type" value="Genomic_DNA"/>
</dbReference>
<keyword evidence="1" id="KW-0812">Transmembrane</keyword>
<sequence>MNDIEPPVARTGSDFAQLSKRTAKLGLFERRSVYYGVRLTSVALLFAAAGAAHHLGATIG</sequence>
<keyword evidence="3" id="KW-1185">Reference proteome</keyword>
<comment type="caution">
    <text evidence="2">The sequence shown here is derived from an EMBL/GenBank/DDBJ whole genome shotgun (WGS) entry which is preliminary data.</text>
</comment>
<feature type="transmembrane region" description="Helical" evidence="1">
    <location>
        <begin position="33"/>
        <end position="55"/>
    </location>
</feature>
<keyword evidence="1" id="KW-1133">Transmembrane helix</keyword>
<keyword evidence="1" id="KW-0472">Membrane</keyword>
<accession>A0ABR7LPA5</accession>
<gene>
    <name evidence="2" type="ORF">HKK74_13445</name>
</gene>
<proteinExistence type="predicted"/>
<protein>
    <submittedName>
        <fullName evidence="2">Uncharacterized protein</fullName>
    </submittedName>
</protein>